<dbReference type="AlphaFoldDB" id="A0AAP0S4X3"/>
<evidence type="ECO:0000313" key="2">
    <source>
        <dbReference type="Proteomes" id="UP001415857"/>
    </source>
</evidence>
<proteinExistence type="predicted"/>
<gene>
    <name evidence="1" type="ORF">L1049_015469</name>
</gene>
<sequence length="125" mass="15085">MAMGLAMFMLRAKASRIMPHRSSLSSFPSPSPDRPEEIEKFIWFRGYNRDKNAEWYAFDVSRKDFKFKMKKKKMIMVSKQISEERKKMMRRKQILEEGKRRRHKIHYRLEGSPVHHHNGDEKLGM</sequence>
<organism evidence="1 2">
    <name type="scientific">Liquidambar formosana</name>
    <name type="common">Formosan gum</name>
    <dbReference type="NCBI Taxonomy" id="63359"/>
    <lineage>
        <taxon>Eukaryota</taxon>
        <taxon>Viridiplantae</taxon>
        <taxon>Streptophyta</taxon>
        <taxon>Embryophyta</taxon>
        <taxon>Tracheophyta</taxon>
        <taxon>Spermatophyta</taxon>
        <taxon>Magnoliopsida</taxon>
        <taxon>eudicotyledons</taxon>
        <taxon>Gunneridae</taxon>
        <taxon>Pentapetalae</taxon>
        <taxon>Saxifragales</taxon>
        <taxon>Altingiaceae</taxon>
        <taxon>Liquidambar</taxon>
    </lineage>
</organism>
<evidence type="ECO:0000313" key="1">
    <source>
        <dbReference type="EMBL" id="KAK9287060.1"/>
    </source>
</evidence>
<dbReference type="Proteomes" id="UP001415857">
    <property type="component" value="Unassembled WGS sequence"/>
</dbReference>
<keyword evidence="2" id="KW-1185">Reference proteome</keyword>
<accession>A0AAP0S4X3</accession>
<protein>
    <submittedName>
        <fullName evidence="1">Uncharacterized protein</fullName>
    </submittedName>
</protein>
<reference evidence="1 2" key="1">
    <citation type="journal article" date="2024" name="Plant J.">
        <title>Genome sequences and population genomics reveal climatic adaptation and genomic divergence between two closely related sweetgum species.</title>
        <authorList>
            <person name="Xu W.Q."/>
            <person name="Ren C.Q."/>
            <person name="Zhang X.Y."/>
            <person name="Comes H.P."/>
            <person name="Liu X.H."/>
            <person name="Li Y.G."/>
            <person name="Kettle C.J."/>
            <person name="Jalonen R."/>
            <person name="Gaisberger H."/>
            <person name="Ma Y.Z."/>
            <person name="Qiu Y.X."/>
        </authorList>
    </citation>
    <scope>NUCLEOTIDE SEQUENCE [LARGE SCALE GENOMIC DNA]</scope>
    <source>
        <strain evidence="1">Hangzhou</strain>
    </source>
</reference>
<comment type="caution">
    <text evidence="1">The sequence shown here is derived from an EMBL/GenBank/DDBJ whole genome shotgun (WGS) entry which is preliminary data.</text>
</comment>
<dbReference type="EMBL" id="JBBPBK010000004">
    <property type="protein sequence ID" value="KAK9287060.1"/>
    <property type="molecule type" value="Genomic_DNA"/>
</dbReference>
<name>A0AAP0S4X3_LIQFO</name>